<protein>
    <recommendedName>
        <fullName evidence="5">Shugoshin C-terminal domain-containing protein</fullName>
    </recommendedName>
</protein>
<feature type="compositionally biased region" description="Polar residues" evidence="2">
    <location>
        <begin position="199"/>
        <end position="208"/>
    </location>
</feature>
<organism evidence="3 4">
    <name type="scientific">Pseudolycoriella hygida</name>
    <dbReference type="NCBI Taxonomy" id="35572"/>
    <lineage>
        <taxon>Eukaryota</taxon>
        <taxon>Metazoa</taxon>
        <taxon>Ecdysozoa</taxon>
        <taxon>Arthropoda</taxon>
        <taxon>Hexapoda</taxon>
        <taxon>Insecta</taxon>
        <taxon>Pterygota</taxon>
        <taxon>Neoptera</taxon>
        <taxon>Endopterygota</taxon>
        <taxon>Diptera</taxon>
        <taxon>Nematocera</taxon>
        <taxon>Sciaroidea</taxon>
        <taxon>Sciaridae</taxon>
        <taxon>Pseudolycoriella</taxon>
    </lineage>
</organism>
<evidence type="ECO:0008006" key="5">
    <source>
        <dbReference type="Google" id="ProtNLM"/>
    </source>
</evidence>
<gene>
    <name evidence="3" type="ORF">Bhyg_04861</name>
</gene>
<evidence type="ECO:0000256" key="1">
    <source>
        <dbReference type="SAM" id="Coils"/>
    </source>
</evidence>
<accession>A0A9Q0NG59</accession>
<feature type="compositionally biased region" description="Basic and acidic residues" evidence="2">
    <location>
        <begin position="365"/>
        <end position="380"/>
    </location>
</feature>
<comment type="caution">
    <text evidence="3">The sequence shown here is derived from an EMBL/GenBank/DDBJ whole genome shotgun (WGS) entry which is preliminary data.</text>
</comment>
<evidence type="ECO:0000313" key="4">
    <source>
        <dbReference type="Proteomes" id="UP001151699"/>
    </source>
</evidence>
<evidence type="ECO:0000256" key="2">
    <source>
        <dbReference type="SAM" id="MobiDB-lite"/>
    </source>
</evidence>
<feature type="region of interest" description="Disordered" evidence="2">
    <location>
        <begin position="131"/>
        <end position="288"/>
    </location>
</feature>
<feature type="coiled-coil region" evidence="1">
    <location>
        <begin position="35"/>
        <end position="76"/>
    </location>
</feature>
<dbReference type="AlphaFoldDB" id="A0A9Q0NG59"/>
<feature type="compositionally biased region" description="Basic and acidic residues" evidence="2">
    <location>
        <begin position="147"/>
        <end position="165"/>
    </location>
</feature>
<sequence>MNESVSDESSIESFDENDTGNESDNKLAQYMLINKNKEQNLLKELSKSLVVLKAENAKLRNNNKELSLEILSCRNELASNRIEIKNLRAIFTNLQKYHIQHMETLTSELQTYAVKLATVFQDDNVSAISESKDKSRLTEQIAHKKRSSTDDANKSRVSESLEPQKRYTKPVDFLEENPSNLNTINEETENEFETSSLEQISLVTSTHESVTDRDSIPTSDESETTENADESETSANANESQTIVNADQTETLTNAPTTRSVSRRMSAVDTSEMGSMNSNKENERPSTLASETIISNDEESSLHATKTFQKSIKESITPLREKFITKRTRKRTNDQNSFEAPNSPELVSSTPYKRKRSATSSDSTPKSKETIKPTPDKSNDSTRMTRRATMSTSTSGRPLRNVRPVNLIEPKLNTKLRRPK</sequence>
<feature type="compositionally biased region" description="Polar residues" evidence="2">
    <location>
        <begin position="233"/>
        <end position="260"/>
    </location>
</feature>
<feature type="compositionally biased region" description="Polar residues" evidence="2">
    <location>
        <begin position="334"/>
        <end position="351"/>
    </location>
</feature>
<feature type="region of interest" description="Disordered" evidence="2">
    <location>
        <begin position="323"/>
        <end position="420"/>
    </location>
</feature>
<name>A0A9Q0NG59_9DIPT</name>
<feature type="compositionally biased region" description="Acidic residues" evidence="2">
    <location>
        <begin position="220"/>
        <end position="232"/>
    </location>
</feature>
<keyword evidence="4" id="KW-1185">Reference proteome</keyword>
<reference evidence="3" key="1">
    <citation type="submission" date="2022-07" db="EMBL/GenBank/DDBJ databases">
        <authorList>
            <person name="Trinca V."/>
            <person name="Uliana J.V.C."/>
            <person name="Torres T.T."/>
            <person name="Ward R.J."/>
            <person name="Monesi N."/>
        </authorList>
    </citation>
    <scope>NUCLEOTIDE SEQUENCE</scope>
    <source>
        <strain evidence="3">HSMRA1968</strain>
        <tissue evidence="3">Whole embryos</tissue>
    </source>
</reference>
<feature type="compositionally biased region" description="Acidic residues" evidence="2">
    <location>
        <begin position="1"/>
        <end position="21"/>
    </location>
</feature>
<feature type="compositionally biased region" description="Polar residues" evidence="2">
    <location>
        <begin position="268"/>
        <end position="288"/>
    </location>
</feature>
<dbReference type="OrthoDB" id="7786242at2759"/>
<keyword evidence="1" id="KW-0175">Coiled coil</keyword>
<feature type="region of interest" description="Disordered" evidence="2">
    <location>
        <begin position="1"/>
        <end position="23"/>
    </location>
</feature>
<evidence type="ECO:0000313" key="3">
    <source>
        <dbReference type="EMBL" id="KAJ6649623.1"/>
    </source>
</evidence>
<feature type="compositionally biased region" description="Low complexity" evidence="2">
    <location>
        <begin position="387"/>
        <end position="397"/>
    </location>
</feature>
<dbReference type="EMBL" id="WJQU01000001">
    <property type="protein sequence ID" value="KAJ6649623.1"/>
    <property type="molecule type" value="Genomic_DNA"/>
</dbReference>
<proteinExistence type="predicted"/>
<dbReference type="Proteomes" id="UP001151699">
    <property type="component" value="Chromosome A"/>
</dbReference>